<dbReference type="EMBL" id="SSTG01000127">
    <property type="protein sequence ID" value="THG45584.1"/>
    <property type="molecule type" value="Genomic_DNA"/>
</dbReference>
<evidence type="ECO:0000313" key="1">
    <source>
        <dbReference type="EMBL" id="THG45584.1"/>
    </source>
</evidence>
<proteinExistence type="predicted"/>
<dbReference type="Proteomes" id="UP000305401">
    <property type="component" value="Unassembled WGS sequence"/>
</dbReference>
<evidence type="ECO:0000313" key="2">
    <source>
        <dbReference type="Proteomes" id="UP000305401"/>
    </source>
</evidence>
<keyword evidence="2" id="KW-1185">Reference proteome</keyword>
<sequence>MKNKIFKYIFVLASVATTLTACHDGGLFRDTPNDKLSDETIWKSPQLLDEYVLSWYRNCDSGFYTYVTTIMAGLGTEYEPWYGDQLTVGKSSWYQGDYGDILKSSQQRITKRGLKVWTTAYNEIASINRLLEHEGAIADGPQKTRLLGEAHFFRAFYYFKLLRMFGGPLLIDHTWNPLKGNVKFPRASYEQTVKFITDEAEQAFHLLEKVNTPDNIGRPTQGAALMLKAKAFQWAAGVKFQNAEKDYLGFPDNRTDAMLDAAYAEYLRIQELNVYNLIQIKGTARDQVVQEYRDIFLTKNSEESIFEIQHDNTGNFSNANGHKLDRDAAAPYFGGTIAAFNPTQNHVDEYRMANGKRINEGGSDYDKNNPYEGRDYRFYANVLYDGAMWNSHEMDIHYTTVNGEQVKGVDLTIYGSSTTAAVTKTGYYMAKFLKESQSINTDDTYASSQNCILWRYAELLLDMAEIEFLRGRTGDALDKVNQIRRRVKMPELQSLTWDDIMNERRVELAFEKSTYWDVLRYGKAETVMTGTTNPLFGVKIVYNASGNKTITNPVVNGRNTVVRYFRERQYFYPIAWDDVRYHGIDQNPEWVEM</sequence>
<reference evidence="1" key="1">
    <citation type="submission" date="2019-04" db="EMBL/GenBank/DDBJ databases">
        <title>Microbes associate with the intestines of laboratory mice.</title>
        <authorList>
            <person name="Navarre W."/>
            <person name="Wong E."/>
            <person name="Huang K.C."/>
            <person name="Tropini C."/>
            <person name="Ng K."/>
            <person name="Yu B."/>
        </authorList>
    </citation>
    <scope>NUCLEOTIDE SEQUENCE</scope>
    <source>
        <strain evidence="1">NM86_A22</strain>
    </source>
</reference>
<accession>A0AC61S3Q7</accession>
<name>A0AC61S3Q7_9BACT</name>
<protein>
    <submittedName>
        <fullName evidence="1">RagB/SusD family nutrient uptake outer membrane protein</fullName>
    </submittedName>
</protein>
<gene>
    <name evidence="1" type="ORF">E5990_08830</name>
</gene>
<comment type="caution">
    <text evidence="1">The sequence shown here is derived from an EMBL/GenBank/DDBJ whole genome shotgun (WGS) entry which is preliminary data.</text>
</comment>
<organism evidence="1 2">
    <name type="scientific">Muribaculum caecicola</name>
    <dbReference type="NCBI Taxonomy" id="3038144"/>
    <lineage>
        <taxon>Bacteria</taxon>
        <taxon>Pseudomonadati</taxon>
        <taxon>Bacteroidota</taxon>
        <taxon>Bacteroidia</taxon>
        <taxon>Bacteroidales</taxon>
        <taxon>Muribaculaceae</taxon>
        <taxon>Muribaculum</taxon>
    </lineage>
</organism>